<evidence type="ECO:0000256" key="1">
    <source>
        <dbReference type="ARBA" id="ARBA00004141"/>
    </source>
</evidence>
<dbReference type="EMBL" id="JALJOU010000082">
    <property type="protein sequence ID" value="KAK9822842.1"/>
    <property type="molecule type" value="Genomic_DNA"/>
</dbReference>
<dbReference type="GO" id="GO:0015215">
    <property type="term" value="F:nucleotide transmembrane transporter activity"/>
    <property type="evidence" value="ECO:0007669"/>
    <property type="project" value="UniProtKB-ARBA"/>
</dbReference>
<evidence type="ECO:0000256" key="3">
    <source>
        <dbReference type="ARBA" id="ARBA00022448"/>
    </source>
</evidence>
<evidence type="ECO:0000256" key="2">
    <source>
        <dbReference type="ARBA" id="ARBA00006375"/>
    </source>
</evidence>
<sequence>MRPAFAFEGRGTQRYWDDPEVVSVVAGGLAGALTATFVCPLDVLKTRMQVQRRVAGVKYAGIGGSLTKIFTEEGVKGLYRGLTPTLFALLPNWAVYFTVYEGLKTKIAAKAQGHPYIKMPMVHVAAATGAGVATMLVTNPLWVVKTRLQTQHMGLRMGRAGGGQAPLYTGTFNALRRIAREEGLAGLYSGLLPSLIGVCHVAIQFPLYEYAKAKLAERSGCSPDELPPGQLVVASAASKMVASTLTYPHEVVRSHMHIQGTGPFRGFLTTCRQVYAEEGIAGFYKGCLTNLVRTTPAAALTFTSFELIARRLKAMGQRQREREAQQGADPGPGLASGKVASGAGKLSGGNMPPTAGRALDRRELGSR</sequence>
<keyword evidence="4 8" id="KW-0812">Transmembrane</keyword>
<keyword evidence="6 11" id="KW-1133">Transmembrane helix</keyword>
<dbReference type="InterPro" id="IPR002067">
    <property type="entry name" value="MCP"/>
</dbReference>
<dbReference type="PANTHER" id="PTHR45683">
    <property type="entry name" value="MITOCHONDRIAL NICOTINAMIDE ADENINE DINUCLEOTIDE TRANSPORTER 1-RELATED-RELATED"/>
    <property type="match status" value="1"/>
</dbReference>
<dbReference type="SUPFAM" id="SSF103506">
    <property type="entry name" value="Mitochondrial carrier"/>
    <property type="match status" value="1"/>
</dbReference>
<name>A0AAW1QNL3_9CHLO</name>
<evidence type="ECO:0000256" key="6">
    <source>
        <dbReference type="ARBA" id="ARBA00022989"/>
    </source>
</evidence>
<evidence type="ECO:0000256" key="5">
    <source>
        <dbReference type="ARBA" id="ARBA00022737"/>
    </source>
</evidence>
<evidence type="ECO:0000313" key="13">
    <source>
        <dbReference type="Proteomes" id="UP001445335"/>
    </source>
</evidence>
<keyword evidence="3 9" id="KW-0813">Transport</keyword>
<feature type="region of interest" description="Disordered" evidence="10">
    <location>
        <begin position="316"/>
        <end position="367"/>
    </location>
</feature>
<evidence type="ECO:0000313" key="12">
    <source>
        <dbReference type="EMBL" id="KAK9822842.1"/>
    </source>
</evidence>
<reference evidence="12 13" key="1">
    <citation type="journal article" date="2024" name="Nat. Commun.">
        <title>Phylogenomics reveals the evolutionary origins of lichenization in chlorophyte algae.</title>
        <authorList>
            <person name="Puginier C."/>
            <person name="Libourel C."/>
            <person name="Otte J."/>
            <person name="Skaloud P."/>
            <person name="Haon M."/>
            <person name="Grisel S."/>
            <person name="Petersen M."/>
            <person name="Berrin J.G."/>
            <person name="Delaux P.M."/>
            <person name="Dal Grande F."/>
            <person name="Keller J."/>
        </authorList>
    </citation>
    <scope>NUCLEOTIDE SEQUENCE [LARGE SCALE GENOMIC DNA]</scope>
    <source>
        <strain evidence="12 13">SAG 245.80</strain>
    </source>
</reference>
<protein>
    <recommendedName>
        <fullName evidence="14">Mitochondrial carrier protein</fullName>
    </recommendedName>
</protein>
<feature type="repeat" description="Solcar" evidence="8">
    <location>
        <begin position="226"/>
        <end position="311"/>
    </location>
</feature>
<dbReference type="Proteomes" id="UP001445335">
    <property type="component" value="Unassembled WGS sequence"/>
</dbReference>
<proteinExistence type="inferred from homology"/>
<feature type="compositionally biased region" description="Basic and acidic residues" evidence="10">
    <location>
        <begin position="358"/>
        <end position="367"/>
    </location>
</feature>
<comment type="caution">
    <text evidence="12">The sequence shown here is derived from an EMBL/GenBank/DDBJ whole genome shotgun (WGS) entry which is preliminary data.</text>
</comment>
<keyword evidence="7 8" id="KW-0472">Membrane</keyword>
<evidence type="ECO:0000256" key="4">
    <source>
        <dbReference type="ARBA" id="ARBA00022692"/>
    </source>
</evidence>
<evidence type="ECO:0000256" key="7">
    <source>
        <dbReference type="ARBA" id="ARBA00023136"/>
    </source>
</evidence>
<dbReference type="InterPro" id="IPR023395">
    <property type="entry name" value="MCP_dom_sf"/>
</dbReference>
<feature type="repeat" description="Solcar" evidence="8">
    <location>
        <begin position="118"/>
        <end position="214"/>
    </location>
</feature>
<feature type="transmembrane region" description="Helical" evidence="11">
    <location>
        <begin position="21"/>
        <end position="44"/>
    </location>
</feature>
<accession>A0AAW1QNL3</accession>
<dbReference type="Pfam" id="PF00153">
    <property type="entry name" value="Mito_carr"/>
    <property type="match status" value="3"/>
</dbReference>
<comment type="subcellular location">
    <subcellularLocation>
        <location evidence="1">Membrane</location>
        <topology evidence="1">Multi-pass membrane protein</topology>
    </subcellularLocation>
</comment>
<evidence type="ECO:0000256" key="10">
    <source>
        <dbReference type="SAM" id="MobiDB-lite"/>
    </source>
</evidence>
<organism evidence="12 13">
    <name type="scientific">Elliptochloris bilobata</name>
    <dbReference type="NCBI Taxonomy" id="381761"/>
    <lineage>
        <taxon>Eukaryota</taxon>
        <taxon>Viridiplantae</taxon>
        <taxon>Chlorophyta</taxon>
        <taxon>core chlorophytes</taxon>
        <taxon>Trebouxiophyceae</taxon>
        <taxon>Trebouxiophyceae incertae sedis</taxon>
        <taxon>Elliptochloris clade</taxon>
        <taxon>Elliptochloris</taxon>
    </lineage>
</organism>
<keyword evidence="13" id="KW-1185">Reference proteome</keyword>
<dbReference type="PROSITE" id="PS50920">
    <property type="entry name" value="SOLCAR"/>
    <property type="match status" value="3"/>
</dbReference>
<dbReference type="AlphaFoldDB" id="A0AAW1QNL3"/>
<feature type="repeat" description="Solcar" evidence="8">
    <location>
        <begin position="18"/>
        <end position="106"/>
    </location>
</feature>
<dbReference type="InterPro" id="IPR018108">
    <property type="entry name" value="MCP_transmembrane"/>
</dbReference>
<keyword evidence="5" id="KW-0677">Repeat</keyword>
<dbReference type="PRINTS" id="PR00926">
    <property type="entry name" value="MITOCARRIER"/>
</dbReference>
<gene>
    <name evidence="12" type="ORF">WJX81_001907</name>
</gene>
<evidence type="ECO:0008006" key="14">
    <source>
        <dbReference type="Google" id="ProtNLM"/>
    </source>
</evidence>
<dbReference type="Gene3D" id="1.50.40.10">
    <property type="entry name" value="Mitochondrial carrier domain"/>
    <property type="match status" value="2"/>
</dbReference>
<dbReference type="InterPro" id="IPR044712">
    <property type="entry name" value="SLC25A32-like"/>
</dbReference>
<dbReference type="GO" id="GO:0016020">
    <property type="term" value="C:membrane"/>
    <property type="evidence" value="ECO:0007669"/>
    <property type="project" value="UniProtKB-SubCell"/>
</dbReference>
<evidence type="ECO:0000256" key="11">
    <source>
        <dbReference type="SAM" id="Phobius"/>
    </source>
</evidence>
<evidence type="ECO:0000256" key="8">
    <source>
        <dbReference type="PROSITE-ProRule" id="PRU00282"/>
    </source>
</evidence>
<comment type="similarity">
    <text evidence="2 9">Belongs to the mitochondrial carrier (TC 2.A.29) family.</text>
</comment>
<dbReference type="FunFam" id="1.50.40.10:FF:000075">
    <property type="entry name" value="Nicotinamide adenine dinucleotide transporter 2, mitochondrial"/>
    <property type="match status" value="1"/>
</dbReference>
<evidence type="ECO:0000256" key="9">
    <source>
        <dbReference type="RuleBase" id="RU000488"/>
    </source>
</evidence>